<evidence type="ECO:0000313" key="1">
    <source>
        <dbReference type="EMBL" id="CAL1361105.1"/>
    </source>
</evidence>
<sequence length="115" mass="12651">MRGALSSLFLFCAFVGRLLGIILTGFLEASLANNGWEAKLKNSRARDDAQKPSGGAARFGRAVRWGVLDLRSCRHPKSKNNMMLTAFWLASSLMRKRKRVVIPGIIPGITSGDQF</sequence>
<dbReference type="EMBL" id="OZ034814">
    <property type="protein sequence ID" value="CAL1361105.1"/>
    <property type="molecule type" value="Genomic_DNA"/>
</dbReference>
<evidence type="ECO:0008006" key="3">
    <source>
        <dbReference type="Google" id="ProtNLM"/>
    </source>
</evidence>
<name>A0AAV2CX36_9ROSI</name>
<gene>
    <name evidence="1" type="ORF">LTRI10_LOCUS8497</name>
</gene>
<keyword evidence="2" id="KW-1185">Reference proteome</keyword>
<dbReference type="AlphaFoldDB" id="A0AAV2CX36"/>
<proteinExistence type="predicted"/>
<organism evidence="1 2">
    <name type="scientific">Linum trigynum</name>
    <dbReference type="NCBI Taxonomy" id="586398"/>
    <lineage>
        <taxon>Eukaryota</taxon>
        <taxon>Viridiplantae</taxon>
        <taxon>Streptophyta</taxon>
        <taxon>Embryophyta</taxon>
        <taxon>Tracheophyta</taxon>
        <taxon>Spermatophyta</taxon>
        <taxon>Magnoliopsida</taxon>
        <taxon>eudicotyledons</taxon>
        <taxon>Gunneridae</taxon>
        <taxon>Pentapetalae</taxon>
        <taxon>rosids</taxon>
        <taxon>fabids</taxon>
        <taxon>Malpighiales</taxon>
        <taxon>Linaceae</taxon>
        <taxon>Linum</taxon>
    </lineage>
</organism>
<protein>
    <recommendedName>
        <fullName evidence="3">Secreted protein</fullName>
    </recommendedName>
</protein>
<accession>A0AAV2CX36</accession>
<evidence type="ECO:0000313" key="2">
    <source>
        <dbReference type="Proteomes" id="UP001497516"/>
    </source>
</evidence>
<reference evidence="1 2" key="1">
    <citation type="submission" date="2024-04" db="EMBL/GenBank/DDBJ databases">
        <authorList>
            <person name="Fracassetti M."/>
        </authorList>
    </citation>
    <scope>NUCLEOTIDE SEQUENCE [LARGE SCALE GENOMIC DNA]</scope>
</reference>
<dbReference type="Proteomes" id="UP001497516">
    <property type="component" value="Chromosome 10"/>
</dbReference>